<keyword evidence="2" id="KW-1185">Reference proteome</keyword>
<proteinExistence type="predicted"/>
<dbReference type="EMBL" id="JABANO010037903">
    <property type="protein sequence ID" value="KAF4699447.1"/>
    <property type="molecule type" value="Genomic_DNA"/>
</dbReference>
<accession>A0A7J6PU48</accession>
<evidence type="ECO:0000313" key="1">
    <source>
        <dbReference type="EMBL" id="KAF4699447.1"/>
    </source>
</evidence>
<sequence>MLFPAHVEALRLEMVERVWKESTVVGPLPEFMCDIIAYIPKPAITLDCPMEEIIIDIDEDPELIFDDGSGVYAFFKGREFLSLKRVFPPGESVTLAGPTELPTVNAFFCDTSTKRLYLLGRTYATEWKLFEYSLTDGTVLKMLVIGDHCFLTQSWQDRLEVLHVRVDGGHGCFEVAWSTSLPENSAGSEVLLHLAAHTPPTIDVIYTAGSAQRSVRLGMVRESSPFLFKSYGCSELPLENTALRSVTATDLYICKSDGEMTSFSRCPPAAGHSGILYLILKKALANASGGAKRDRYRLLRAHPYLGILSAAHFEFYGIPVPHRMLFPAHVEALRLEMVERVWKGSTVVGPLPELMCDIMAYIPKPALTLDCPMEKIIIDVYKFPKDIFVVGGGVFAIPEDLLSLVLKSVYPSSESIMLASPDKPGIVKAFHVDTSVSRVYALFKMGGGAMQLVESCLTDGGGLQGVPIATDP</sequence>
<organism evidence="1 2">
    <name type="scientific">Perkinsus olseni</name>
    <name type="common">Perkinsus atlanticus</name>
    <dbReference type="NCBI Taxonomy" id="32597"/>
    <lineage>
        <taxon>Eukaryota</taxon>
        <taxon>Sar</taxon>
        <taxon>Alveolata</taxon>
        <taxon>Perkinsozoa</taxon>
        <taxon>Perkinsea</taxon>
        <taxon>Perkinsida</taxon>
        <taxon>Perkinsidae</taxon>
        <taxon>Perkinsus</taxon>
    </lineage>
</organism>
<name>A0A7J6PU48_PEROL</name>
<evidence type="ECO:0000313" key="2">
    <source>
        <dbReference type="Proteomes" id="UP000553632"/>
    </source>
</evidence>
<comment type="caution">
    <text evidence="1">The sequence shown here is derived from an EMBL/GenBank/DDBJ whole genome shotgun (WGS) entry which is preliminary data.</text>
</comment>
<dbReference type="AlphaFoldDB" id="A0A7J6PU48"/>
<gene>
    <name evidence="1" type="ORF">FOZ63_012317</name>
</gene>
<reference evidence="1 2" key="1">
    <citation type="submission" date="2020-04" db="EMBL/GenBank/DDBJ databases">
        <title>Perkinsus olseni comparative genomics.</title>
        <authorList>
            <person name="Bogema D.R."/>
        </authorList>
    </citation>
    <scope>NUCLEOTIDE SEQUENCE [LARGE SCALE GENOMIC DNA]</scope>
    <source>
        <strain evidence="1 2">ATCC PRA-207</strain>
    </source>
</reference>
<dbReference type="Proteomes" id="UP000553632">
    <property type="component" value="Unassembled WGS sequence"/>
</dbReference>
<protein>
    <submittedName>
        <fullName evidence="1">Uncharacterized protein</fullName>
    </submittedName>
</protein>